<dbReference type="Gene3D" id="1.10.287.110">
    <property type="entry name" value="DnaJ domain"/>
    <property type="match status" value="1"/>
</dbReference>
<evidence type="ECO:0000313" key="7">
    <source>
        <dbReference type="EMBL" id="ABN66137.2"/>
    </source>
</evidence>
<evidence type="ECO:0000256" key="3">
    <source>
        <dbReference type="ARBA" id="ARBA00022824"/>
    </source>
</evidence>
<dbReference type="STRING" id="322104.A3LTW7"/>
<dbReference type="EMBL" id="CP000498">
    <property type="protein sequence ID" value="ABN66137.2"/>
    <property type="molecule type" value="Genomic_DNA"/>
</dbReference>
<feature type="chain" id="PRO_5002655000" evidence="5">
    <location>
        <begin position="21"/>
        <end position="644"/>
    </location>
</feature>
<dbReference type="SUPFAM" id="SSF48452">
    <property type="entry name" value="TPR-like"/>
    <property type="match status" value="1"/>
</dbReference>
<dbReference type="PANTHER" id="PTHR44140">
    <property type="entry name" value="LD25575P"/>
    <property type="match status" value="1"/>
</dbReference>
<dbReference type="PANTHER" id="PTHR44140:SF2">
    <property type="entry name" value="LD25575P"/>
    <property type="match status" value="1"/>
</dbReference>
<dbReference type="CDD" id="cd06257">
    <property type="entry name" value="DnaJ"/>
    <property type="match status" value="1"/>
</dbReference>
<dbReference type="PRINTS" id="PR00625">
    <property type="entry name" value="JDOMAIN"/>
</dbReference>
<evidence type="ECO:0000256" key="2">
    <source>
        <dbReference type="ARBA" id="ARBA00022729"/>
    </source>
</evidence>
<dbReference type="RefSeq" id="XP_001384166.2">
    <property type="nucleotide sequence ID" value="XM_001384129.1"/>
</dbReference>
<feature type="signal peptide" evidence="5">
    <location>
        <begin position="1"/>
        <end position="20"/>
    </location>
</feature>
<dbReference type="PROSITE" id="PS50076">
    <property type="entry name" value="DNAJ_2"/>
    <property type="match status" value="1"/>
</dbReference>
<feature type="region of interest" description="Disordered" evidence="4">
    <location>
        <begin position="464"/>
        <end position="502"/>
    </location>
</feature>
<dbReference type="InterPro" id="IPR036869">
    <property type="entry name" value="J_dom_sf"/>
</dbReference>
<organism evidence="7 8">
    <name type="scientific">Scheffersomyces stipitis (strain ATCC 58785 / CBS 6054 / NBRC 10063 / NRRL Y-11545)</name>
    <name type="common">Yeast</name>
    <name type="synonym">Pichia stipitis</name>
    <dbReference type="NCBI Taxonomy" id="322104"/>
    <lineage>
        <taxon>Eukaryota</taxon>
        <taxon>Fungi</taxon>
        <taxon>Dikarya</taxon>
        <taxon>Ascomycota</taxon>
        <taxon>Saccharomycotina</taxon>
        <taxon>Pichiomycetes</taxon>
        <taxon>Debaryomycetaceae</taxon>
        <taxon>Scheffersomyces</taxon>
    </lineage>
</organism>
<dbReference type="GeneID" id="4838647"/>
<reference evidence="7 8" key="1">
    <citation type="journal article" date="2007" name="Nat. Biotechnol.">
        <title>Genome sequence of the lignocellulose-bioconverting and xylose-fermenting yeast Pichia stipitis.</title>
        <authorList>
            <person name="Jeffries T.W."/>
            <person name="Grigoriev I.V."/>
            <person name="Grimwood J."/>
            <person name="Laplaza J.M."/>
            <person name="Aerts A."/>
            <person name="Salamov A."/>
            <person name="Schmutz J."/>
            <person name="Lindquist E."/>
            <person name="Dehal P."/>
            <person name="Shapiro H."/>
            <person name="Jin Y.S."/>
            <person name="Passoth V."/>
            <person name="Richardson P.M."/>
        </authorList>
    </citation>
    <scope>NUCLEOTIDE SEQUENCE [LARGE SCALE GENOMIC DNA]</scope>
    <source>
        <strain evidence="8">ATCC 58785 / CBS 6054 / NBRC 10063 / NRRL Y-11545</strain>
    </source>
</reference>
<comment type="subcellular location">
    <subcellularLocation>
        <location evidence="1">Endoplasmic reticulum</location>
    </subcellularLocation>
</comment>
<evidence type="ECO:0000256" key="1">
    <source>
        <dbReference type="ARBA" id="ARBA00004240"/>
    </source>
</evidence>
<dbReference type="InterPro" id="IPR011990">
    <property type="entry name" value="TPR-like_helical_dom_sf"/>
</dbReference>
<feature type="domain" description="J" evidence="6">
    <location>
        <begin position="501"/>
        <end position="570"/>
    </location>
</feature>
<dbReference type="OMA" id="KNCLRID"/>
<evidence type="ECO:0000259" key="6">
    <source>
        <dbReference type="PROSITE" id="PS50076"/>
    </source>
</evidence>
<dbReference type="GO" id="GO:0005783">
    <property type="term" value="C:endoplasmic reticulum"/>
    <property type="evidence" value="ECO:0007669"/>
    <property type="project" value="UniProtKB-SubCell"/>
</dbReference>
<dbReference type="HOGENOM" id="CLU_027661_0_0_1"/>
<keyword evidence="3" id="KW-0256">Endoplasmic reticulum</keyword>
<keyword evidence="2 5" id="KW-0732">Signal</keyword>
<proteinExistence type="predicted"/>
<dbReference type="Pfam" id="PF00226">
    <property type="entry name" value="DnaJ"/>
    <property type="match status" value="1"/>
</dbReference>
<dbReference type="FunCoup" id="A3LTW7">
    <property type="interactions" value="87"/>
</dbReference>
<gene>
    <name evidence="7" type="primary">JEM1</name>
    <name evidence="7" type="ORF">PICST_89325</name>
</gene>
<dbReference type="OrthoDB" id="1726119at2759"/>
<dbReference type="InterPro" id="IPR001623">
    <property type="entry name" value="DnaJ_domain"/>
</dbReference>
<keyword evidence="8" id="KW-1185">Reference proteome</keyword>
<evidence type="ECO:0000313" key="8">
    <source>
        <dbReference type="Proteomes" id="UP000002258"/>
    </source>
</evidence>
<dbReference type="KEGG" id="pic:PICST_89325"/>
<dbReference type="GO" id="GO:0034975">
    <property type="term" value="P:protein folding in endoplasmic reticulum"/>
    <property type="evidence" value="ECO:0007669"/>
    <property type="project" value="TreeGrafter"/>
</dbReference>
<dbReference type="SMART" id="SM00271">
    <property type="entry name" value="DnaJ"/>
    <property type="match status" value="1"/>
</dbReference>
<evidence type="ECO:0000256" key="5">
    <source>
        <dbReference type="SAM" id="SignalP"/>
    </source>
</evidence>
<dbReference type="GO" id="GO:0051087">
    <property type="term" value="F:protein-folding chaperone binding"/>
    <property type="evidence" value="ECO:0007669"/>
    <property type="project" value="TreeGrafter"/>
</dbReference>
<dbReference type="InParanoid" id="A3LTW7"/>
<evidence type="ECO:0000256" key="4">
    <source>
        <dbReference type="SAM" id="MobiDB-lite"/>
    </source>
</evidence>
<dbReference type="Proteomes" id="UP000002258">
    <property type="component" value="Chromosome 4"/>
</dbReference>
<name>A3LTW7_PICST</name>
<protein>
    <submittedName>
        <fullName evidence="7">Molecular chaperone (DnaJ superfamily)</fullName>
    </submittedName>
</protein>
<dbReference type="GO" id="GO:0051787">
    <property type="term" value="F:misfolded protein binding"/>
    <property type="evidence" value="ECO:0007669"/>
    <property type="project" value="TreeGrafter"/>
</dbReference>
<feature type="compositionally biased region" description="Low complexity" evidence="4">
    <location>
        <begin position="464"/>
        <end position="493"/>
    </location>
</feature>
<dbReference type="eggNOG" id="KOG0624">
    <property type="taxonomic scope" value="Eukaryota"/>
</dbReference>
<dbReference type="SUPFAM" id="SSF46565">
    <property type="entry name" value="Chaperone J-domain"/>
    <property type="match status" value="1"/>
</dbReference>
<dbReference type="InterPro" id="IPR051727">
    <property type="entry name" value="DnaJ_C3_Co-chaperones"/>
</dbReference>
<accession>A3LTW7</accession>
<sequence length="644" mass="73677">MKVSTLIVLVALSILNLAGASKSELLQRIETVDSLFSHEGPTSNVLQEYQWVVNDIESREARDVALPELEAIVRDYLPQLYFKKALIELNLNKDAAAIGDLKKVLQLDPTKKPAKIKLVEILLEKGDVVTLKQFLNLKEDSETIEKIQHWEKSIEDAERLFLNNDFLSCVRLLEEDVLSLTPSNGQAHELHYQSILRLYHNDPTLVLESRGEKIAVAKIIIRDIQTLIKLQPLANLKLYDTLSNFFLFTESQFDIARSYIKNCLRIDNDFKPCGSISKFLTKFQDFLRLFEEYSIIIGHYYVTLEGSSSSNLNDELVDPGINFKFVNDFLFHSEIKVSKLEKRLLPPNIKNNYDYLLHRASTFLVEHAGSDVAIGELKFTNDLNKISCESFIRMNDVKRAGPYCAKVKDAFLPKSLPDVDKLLQAKKFGEAQAILDQFNANVKQTKMFSDRYHKIEEVLKSQQQQQQQRQQQHFRQQQQQQRQYQQQQQQRQQSNAKPANDYYKILDISRDADDKTIKKAYRAQTLKYHPDKFMKSGLSKEEIETKMQDVNQAYEVLSNKELKERYDRGDDPNVPNGAGTGGGNPFGNAFKGGNFNFGQQFSHQFFQNGGGAGGFGFGGSSQFGGFGKGHRHKVKFSKNKKKRS</sequence>
<dbReference type="Gene3D" id="1.25.40.10">
    <property type="entry name" value="Tetratricopeptide repeat domain"/>
    <property type="match status" value="1"/>
</dbReference>
<dbReference type="AlphaFoldDB" id="A3LTW7"/>